<sequence length="270" mass="30639">MTTKNGFSTRAITFDEAEKVSKVLALNFLDDRFTSYITGATTKPPRTVDSPEGQALAFQFKLFIQSTVLDGGRTVIAFKHTEDGEEIIGGIAVWFPPGKRVDVFSWWRMIWWGSWWLIFRWGWDLLKRAEEFHHDTDKVFVQAFGERFKATGVKLDPSDTWHLQLITAVKEFEGKGLMSLLQREGFRHAVETAAAKGEKPKPICLEATSERARDRYAFLGYELAPNQPLVVGKGQVDENGLKTSNEAGATGIKVYCMVNWEPNPDYKRPQ</sequence>
<organism evidence="1 2">
    <name type="scientific">Paramarasmius palmivorus</name>
    <dbReference type="NCBI Taxonomy" id="297713"/>
    <lineage>
        <taxon>Eukaryota</taxon>
        <taxon>Fungi</taxon>
        <taxon>Dikarya</taxon>
        <taxon>Basidiomycota</taxon>
        <taxon>Agaricomycotina</taxon>
        <taxon>Agaricomycetes</taxon>
        <taxon>Agaricomycetidae</taxon>
        <taxon>Agaricales</taxon>
        <taxon>Marasmiineae</taxon>
        <taxon>Marasmiaceae</taxon>
        <taxon>Paramarasmius</taxon>
    </lineage>
</organism>
<dbReference type="InterPro" id="IPR016181">
    <property type="entry name" value="Acyl_CoA_acyltransferase"/>
</dbReference>
<evidence type="ECO:0008006" key="3">
    <source>
        <dbReference type="Google" id="ProtNLM"/>
    </source>
</evidence>
<dbReference type="EMBL" id="JAYKXP010000001">
    <property type="protein sequence ID" value="KAK7062826.1"/>
    <property type="molecule type" value="Genomic_DNA"/>
</dbReference>
<reference evidence="1 2" key="1">
    <citation type="submission" date="2024-01" db="EMBL/GenBank/DDBJ databases">
        <title>A draft genome for a cacao thread blight-causing isolate of Paramarasmius palmivorus.</title>
        <authorList>
            <person name="Baruah I.K."/>
            <person name="Bukari Y."/>
            <person name="Amoako-Attah I."/>
            <person name="Meinhardt L.W."/>
            <person name="Bailey B.A."/>
            <person name="Cohen S.P."/>
        </authorList>
    </citation>
    <scope>NUCLEOTIDE SEQUENCE [LARGE SCALE GENOMIC DNA]</scope>
    <source>
        <strain evidence="1 2">GH-12</strain>
    </source>
</reference>
<dbReference type="PANTHER" id="PTHR42791">
    <property type="entry name" value="GNAT FAMILY ACETYLTRANSFERASE"/>
    <property type="match status" value="1"/>
</dbReference>
<evidence type="ECO:0000313" key="2">
    <source>
        <dbReference type="Proteomes" id="UP001383192"/>
    </source>
</evidence>
<dbReference type="SUPFAM" id="SSF55729">
    <property type="entry name" value="Acyl-CoA N-acyltransferases (Nat)"/>
    <property type="match status" value="1"/>
</dbReference>
<keyword evidence="2" id="KW-1185">Reference proteome</keyword>
<accession>A0AAW0EGD0</accession>
<proteinExistence type="predicted"/>
<evidence type="ECO:0000313" key="1">
    <source>
        <dbReference type="EMBL" id="KAK7062826.1"/>
    </source>
</evidence>
<dbReference type="Gene3D" id="3.40.630.30">
    <property type="match status" value="1"/>
</dbReference>
<dbReference type="InterPro" id="IPR052523">
    <property type="entry name" value="Trichothecene_AcTrans"/>
</dbReference>
<comment type="caution">
    <text evidence="1">The sequence shown here is derived from an EMBL/GenBank/DDBJ whole genome shotgun (WGS) entry which is preliminary data.</text>
</comment>
<name>A0AAW0EGD0_9AGAR</name>
<dbReference type="AlphaFoldDB" id="A0AAW0EGD0"/>
<gene>
    <name evidence="1" type="ORF">VNI00_000321</name>
</gene>
<protein>
    <recommendedName>
        <fullName evidence="3">N-acetyltransferase domain-containing protein</fullName>
    </recommendedName>
</protein>
<dbReference type="PANTHER" id="PTHR42791:SF1">
    <property type="entry name" value="N-ACETYLTRANSFERASE DOMAIN-CONTAINING PROTEIN"/>
    <property type="match status" value="1"/>
</dbReference>
<dbReference type="Proteomes" id="UP001383192">
    <property type="component" value="Unassembled WGS sequence"/>
</dbReference>